<dbReference type="PANTHER" id="PTHR40787">
    <property type="entry name" value="SECRETED PROTEIN"/>
    <property type="match status" value="1"/>
</dbReference>
<reference evidence="7 8" key="1">
    <citation type="submission" date="2019-10" db="EMBL/GenBank/DDBJ databases">
        <authorList>
            <person name="Palmer J.M."/>
        </authorList>
    </citation>
    <scope>NUCLEOTIDE SEQUENCE [LARGE SCALE GENOMIC DNA]</scope>
    <source>
        <strain evidence="7 8">TWF694</strain>
    </source>
</reference>
<feature type="domain" description="Sec39" evidence="6">
    <location>
        <begin position="46"/>
        <end position="800"/>
    </location>
</feature>
<dbReference type="GO" id="GO:0006890">
    <property type="term" value="P:retrograde vesicle-mediated transport, Golgi to endoplasmic reticulum"/>
    <property type="evidence" value="ECO:0007669"/>
    <property type="project" value="InterPro"/>
</dbReference>
<evidence type="ECO:0000313" key="8">
    <source>
        <dbReference type="Proteomes" id="UP001365542"/>
    </source>
</evidence>
<keyword evidence="3" id="KW-0256">Endoplasmic reticulum</keyword>
<dbReference type="GO" id="GO:0005783">
    <property type="term" value="C:endoplasmic reticulum"/>
    <property type="evidence" value="ECO:0007669"/>
    <property type="project" value="UniProtKB-SubCell"/>
</dbReference>
<evidence type="ECO:0000256" key="1">
    <source>
        <dbReference type="ARBA" id="ARBA00004240"/>
    </source>
</evidence>
<gene>
    <name evidence="7" type="ORF">TWF694_005588</name>
</gene>
<dbReference type="InterPro" id="IPR013244">
    <property type="entry name" value="Sec39_domain"/>
</dbReference>
<evidence type="ECO:0000256" key="2">
    <source>
        <dbReference type="ARBA" id="ARBA00022448"/>
    </source>
</evidence>
<dbReference type="Proteomes" id="UP001365542">
    <property type="component" value="Unassembled WGS sequence"/>
</dbReference>
<dbReference type="GO" id="GO:0015031">
    <property type="term" value="P:protein transport"/>
    <property type="evidence" value="ECO:0007669"/>
    <property type="project" value="UniProtKB-KW"/>
</dbReference>
<dbReference type="EMBL" id="JAVHJO010000017">
    <property type="protein sequence ID" value="KAK6525452.1"/>
    <property type="molecule type" value="Genomic_DNA"/>
</dbReference>
<comment type="subcellular location">
    <subcellularLocation>
        <location evidence="1">Endoplasmic reticulum</location>
    </subcellularLocation>
</comment>
<evidence type="ECO:0000256" key="4">
    <source>
        <dbReference type="ARBA" id="ARBA00022927"/>
    </source>
</evidence>
<proteinExistence type="predicted"/>
<evidence type="ECO:0000256" key="3">
    <source>
        <dbReference type="ARBA" id="ARBA00022824"/>
    </source>
</evidence>
<evidence type="ECO:0000256" key="5">
    <source>
        <dbReference type="SAM" id="MobiDB-lite"/>
    </source>
</evidence>
<dbReference type="Pfam" id="PF08314">
    <property type="entry name" value="Sec39"/>
    <property type="match status" value="1"/>
</dbReference>
<keyword evidence="8" id="KW-1185">Reference proteome</keyword>
<sequence length="860" mass="94984">MASKPIGTDTEPDKDNEKDTDVQPNTSHSYEEVRRRIEGLSTPRAILLAAHYTSLSDIKSLRRLVGIRRDVFTVGLVLELVVRFLAESVDVEVYAGFVGDVVFEGIEDDTTTKELNLDLSYILPINDPSAIKTLESLSFPPSHPSIQTQTDESDKSATLLSFLHTRANAIDSETGSLETIDTLVSRFIETDVGVYIWYTGIISVLKRLVYTCSTTGEGVPLGGIGLSEFEALKVKDGVGLLLGSCVGEDGGVVEGFEMVEAYITYHRRLALQSKPQSQFDGWRYVFEWITAHARERFGVVWRIVRDWEGPNDEVERDGYLKVVMGACYLCVRTDEETVQQLQDVVYRIAGKVGVKDLRDITLEEVDGFVERFMNGRGSIWNIFSSSSSHGVSEAVEEETAGELVKPSPVALRLLEMLVVSTRMFAMFPLNLTVREVMRMKFSGSKEDQVGLLRRALAVDGRQRTEQAYSDLRTACEFLRVESKVIGRLSREDVEVEFLKDMLKATKFMLVTTTYVFPKVTRGRKATPGLLPPDIVEKVIVHTVTDFYDNSTNGNRTRGGMKNASNTLAILYPTHSSSLPLRRLSALLTATHSLSEYSLTLTPGTPLKPVQVRLYPDPPDLISRVLQSNTKAYLQLDSLVKIALDLTYAVFKPHDTNETEPSAAENAAVKSRITGMCVEAALAEDDFETAFSFVVNKLVPTHRKIQGSGKNKGGGLALTTPDTAWQAALQAGRYRSPAMLAESIEGVATSQGIEQVQKRMELLSQALVICPPEAMMDVLRTWKGCEEELELLLEKEVQEDKAHAGKLGDWARSLAIPASMTGSIGGETLLKAPMGVVERGVDGGEFGEKFGEFGFPIEKTE</sequence>
<accession>A0AAV9WUV5</accession>
<keyword evidence="4" id="KW-0653">Protein transport</keyword>
<keyword evidence="2" id="KW-0813">Transport</keyword>
<organism evidence="7 8">
    <name type="scientific">Orbilia ellipsospora</name>
    <dbReference type="NCBI Taxonomy" id="2528407"/>
    <lineage>
        <taxon>Eukaryota</taxon>
        <taxon>Fungi</taxon>
        <taxon>Dikarya</taxon>
        <taxon>Ascomycota</taxon>
        <taxon>Pezizomycotina</taxon>
        <taxon>Orbiliomycetes</taxon>
        <taxon>Orbiliales</taxon>
        <taxon>Orbiliaceae</taxon>
        <taxon>Orbilia</taxon>
    </lineage>
</organism>
<dbReference type="AlphaFoldDB" id="A0AAV9WUV5"/>
<dbReference type="PANTHER" id="PTHR40787:SF3">
    <property type="entry name" value="PROTEIN TRANSPORT PROTEIN SEC39"/>
    <property type="match status" value="1"/>
</dbReference>
<comment type="caution">
    <text evidence="7">The sequence shown here is derived from an EMBL/GenBank/DDBJ whole genome shotgun (WGS) entry which is preliminary data.</text>
</comment>
<evidence type="ECO:0000313" key="7">
    <source>
        <dbReference type="EMBL" id="KAK6525452.1"/>
    </source>
</evidence>
<feature type="compositionally biased region" description="Basic and acidic residues" evidence="5">
    <location>
        <begin position="11"/>
        <end position="21"/>
    </location>
</feature>
<name>A0AAV9WUV5_9PEZI</name>
<feature type="region of interest" description="Disordered" evidence="5">
    <location>
        <begin position="1"/>
        <end position="33"/>
    </location>
</feature>
<protein>
    <recommendedName>
        <fullName evidence="6">Sec39 domain-containing protein</fullName>
    </recommendedName>
</protein>
<evidence type="ECO:0000259" key="6">
    <source>
        <dbReference type="Pfam" id="PF08314"/>
    </source>
</evidence>